<comment type="caution">
    <text evidence="1">The sequence shown here is derived from an EMBL/GenBank/DDBJ whole genome shotgun (WGS) entry which is preliminary data.</text>
</comment>
<dbReference type="EMBL" id="NAPY01000001">
    <property type="protein sequence ID" value="MUL34982.1"/>
    <property type="molecule type" value="Genomic_DNA"/>
</dbReference>
<dbReference type="Proteomes" id="UP000441797">
    <property type="component" value="Unassembled WGS sequence"/>
</dbReference>
<dbReference type="AlphaFoldDB" id="A0A6N8FQR8"/>
<organism evidence="1 2">
    <name type="scientific">Gloeocapsopsis dulcis AAB1 = 1H9</name>
    <dbReference type="NCBI Taxonomy" id="1433147"/>
    <lineage>
        <taxon>Bacteria</taxon>
        <taxon>Bacillati</taxon>
        <taxon>Cyanobacteriota</taxon>
        <taxon>Cyanophyceae</taxon>
        <taxon>Oscillatoriophycideae</taxon>
        <taxon>Chroococcales</taxon>
        <taxon>Chroococcaceae</taxon>
        <taxon>Gloeocapsopsis</taxon>
        <taxon>Gloeocapsopsis dulcis</taxon>
    </lineage>
</organism>
<dbReference type="OrthoDB" id="70513at2"/>
<reference evidence="1 2" key="1">
    <citation type="journal article" date="2019" name="Front. Microbiol.">
        <title>Genomic Features for Desiccation Tolerance and Sugar Biosynthesis in the Extremophile Gloeocapsopsis sp. UTEX B3054.</title>
        <authorList>
            <person name="Urrejola C."/>
            <person name="Alcorta J."/>
            <person name="Salas L."/>
            <person name="Vasquez M."/>
            <person name="Polz M.F."/>
            <person name="Vicuna R."/>
            <person name="Diez B."/>
        </authorList>
    </citation>
    <scope>NUCLEOTIDE SEQUENCE [LARGE SCALE GENOMIC DNA]</scope>
    <source>
        <strain evidence="1 2">1H9</strain>
    </source>
</reference>
<dbReference type="PANTHER" id="PTHR23509:SF10">
    <property type="entry name" value="LD21067P"/>
    <property type="match status" value="1"/>
</dbReference>
<keyword evidence="2" id="KW-1185">Reference proteome</keyword>
<proteinExistence type="predicted"/>
<evidence type="ECO:0000313" key="1">
    <source>
        <dbReference type="EMBL" id="MUL34982.1"/>
    </source>
</evidence>
<evidence type="ECO:0008006" key="3">
    <source>
        <dbReference type="Google" id="ProtNLM"/>
    </source>
</evidence>
<sequence>MAKHYLIFIHGMGERKADENPSTSYDDLWDRIIKKSGIGKEEFESKFSRIYTDWHVDPLQKAANTLFDAAFPRLQRQPINPMRGIRGFITFFLGDVVAYVSEDVNFIRRTVWKQIWQELKQPLEQGATYSIIAHSLGSVIAFDYLFHLFHSKDPNDFSFIPKPDPTARPEDRNLEEIRLAPEEIKRLREQFRHFFTMGSPISLFMMRKGSLWMEGEPFTKLYNPVRGEGRSWYNFWDSEDAIAYPLAELFKRNPENNNQTLEDVPVETGFLIFDSHTRYWNNRDVAQKIASVVV</sequence>
<name>A0A6N8FQR8_9CHRO</name>
<protein>
    <recommendedName>
        <fullName evidence="3">DDHD domain-containing protein</fullName>
    </recommendedName>
</protein>
<accession>A0A6N8FQR8</accession>
<dbReference type="PANTHER" id="PTHR23509">
    <property type="entry name" value="PA-PL1 PHOSPHOLIPASE FAMILY"/>
    <property type="match status" value="1"/>
</dbReference>
<evidence type="ECO:0000313" key="2">
    <source>
        <dbReference type="Proteomes" id="UP000441797"/>
    </source>
</evidence>
<dbReference type="RefSeq" id="WP_105218409.1">
    <property type="nucleotide sequence ID" value="NZ_CAWNSU010000115.1"/>
</dbReference>
<dbReference type="InterPro" id="IPR058055">
    <property type="entry name" value="PA-PLA1"/>
</dbReference>
<dbReference type="GO" id="GO:0004620">
    <property type="term" value="F:phospholipase activity"/>
    <property type="evidence" value="ECO:0007669"/>
    <property type="project" value="TreeGrafter"/>
</dbReference>
<gene>
    <name evidence="1" type="ORF">BWI75_01035</name>
</gene>
<dbReference type="GO" id="GO:0005737">
    <property type="term" value="C:cytoplasm"/>
    <property type="evidence" value="ECO:0007669"/>
    <property type="project" value="TreeGrafter"/>
</dbReference>